<evidence type="ECO:0008006" key="3">
    <source>
        <dbReference type="Google" id="ProtNLM"/>
    </source>
</evidence>
<dbReference type="Pfam" id="PF13350">
    <property type="entry name" value="Y_phosphatase3"/>
    <property type="match status" value="1"/>
</dbReference>
<comment type="caution">
    <text evidence="1">The sequence shown here is derived from an EMBL/GenBank/DDBJ whole genome shotgun (WGS) entry which is preliminary data.</text>
</comment>
<proteinExistence type="predicted"/>
<name>A0A0L0P2P0_CANAR</name>
<evidence type="ECO:0000313" key="1">
    <source>
        <dbReference type="EMBL" id="KNE00510.1"/>
    </source>
</evidence>
<sequence>MAPKLGYEPVDTNDVPVPRELEVSVPGGISGTIAIPHGVDSDDVRWATPTNRMVLILHGQMGHRDYCYQKLLAHRLAAYRGMYSLRIDFRGCGSLDDYADPKIGRVVESDLEDITRSMEFITNKALNPLGIDFVPLAIIAHSRGAVVMYLWALQQEDILRRGDPNRKAFRVPNLVSCSARYNSLTIFEKHDIIDDDFEGVDMNCLRYGKTQLVSVPRQELVSLIDVDLTCVKDIPECWSVMSVYGQEDDVVAPNDGAQFSNLLNRCRHSHHLEIIKHADHNFLGLHHIENDDDMEDHNPEGLPIDKKSKLVNYRYHVASAISHWLKPENELLRFLHANLRIGDLPRWKSIDGVFDFRDIGGWRLLRPTFSDKLVFGLSVHLRSGFIYRSACIKSISAQGAEAVKNLGIKTIYDLRSSQETDGDVDPGYLVHARIKRISSPVIDVERVSPQAIARNSSLLSSASSHVYEEILQENVQPLRVIFMHIKDKPQEPFLITCSNGRDITGVTVMLIMKLAGVDAHTIAQEHGLSVHGYQAGQSQITKTNVVERVATNGTIKGRKGQAEPLSIAMFKALETLEVRYGGILSYMRNHLGFVESEIREIYGSLVTTARNPSVNFPVCKI</sequence>
<dbReference type="InterPro" id="IPR026893">
    <property type="entry name" value="Tyr/Ser_Pase_IphP-type"/>
</dbReference>
<dbReference type="SUPFAM" id="SSF52799">
    <property type="entry name" value="(Phosphotyrosine protein) phosphatases II"/>
    <property type="match status" value="1"/>
</dbReference>
<reference evidence="2" key="1">
    <citation type="journal article" date="2015" name="BMC Genomics">
        <title>Draft genome of a commonly misdiagnosed multidrug resistant pathogen Candida auris.</title>
        <authorList>
            <person name="Chatterjee S."/>
            <person name="Alampalli S.V."/>
            <person name="Nageshan R.K."/>
            <person name="Chettiar S.T."/>
            <person name="Joshi S."/>
            <person name="Tatu U.S."/>
        </authorList>
    </citation>
    <scope>NUCLEOTIDE SEQUENCE [LARGE SCALE GENOMIC DNA]</scope>
    <source>
        <strain evidence="2">6684</strain>
    </source>
</reference>
<dbReference type="VEuPathDB" id="FungiDB:QG37_02542"/>
<protein>
    <recommendedName>
        <fullName evidence="3">Tyrosine specific protein phosphatases domain-containing protein</fullName>
    </recommendedName>
</protein>
<dbReference type="VEuPathDB" id="FungiDB:CJI96_0000970"/>
<dbReference type="VEuPathDB" id="FungiDB:CJJ07_001639"/>
<dbReference type="InterPro" id="IPR029021">
    <property type="entry name" value="Prot-tyrosine_phosphatase-like"/>
</dbReference>
<dbReference type="PANTHER" id="PTHR31126">
    <property type="entry name" value="TYROSINE-PROTEIN PHOSPHATASE"/>
    <property type="match status" value="1"/>
</dbReference>
<gene>
    <name evidence="1" type="ORF">QG37_02542</name>
</gene>
<dbReference type="VEuPathDB" id="FungiDB:B9J08_000244"/>
<dbReference type="Gene3D" id="3.90.190.10">
    <property type="entry name" value="Protein tyrosine phosphatase superfamily"/>
    <property type="match status" value="1"/>
</dbReference>
<dbReference type="Gene3D" id="3.40.50.1820">
    <property type="entry name" value="alpha/beta hydrolase"/>
    <property type="match status" value="1"/>
</dbReference>
<dbReference type="VEuPathDB" id="FungiDB:CJJ09_002216"/>
<dbReference type="VEuPathDB" id="FungiDB:CJI97_000245"/>
<dbReference type="EMBL" id="LGST01000018">
    <property type="protein sequence ID" value="KNE00510.1"/>
    <property type="molecule type" value="Genomic_DNA"/>
</dbReference>
<dbReference type="SUPFAM" id="SSF53474">
    <property type="entry name" value="alpha/beta-Hydrolases"/>
    <property type="match status" value="1"/>
</dbReference>
<evidence type="ECO:0000313" key="2">
    <source>
        <dbReference type="Proteomes" id="UP000037122"/>
    </source>
</evidence>
<dbReference type="AlphaFoldDB" id="A0A0L0P2P0"/>
<dbReference type="Proteomes" id="UP000037122">
    <property type="component" value="Unassembled WGS sequence"/>
</dbReference>
<dbReference type="InterPro" id="IPR029058">
    <property type="entry name" value="AB_hydrolase_fold"/>
</dbReference>
<dbReference type="PANTHER" id="PTHR31126:SF1">
    <property type="entry name" value="TYROSINE SPECIFIC PROTEIN PHOSPHATASES DOMAIN-CONTAINING PROTEIN"/>
    <property type="match status" value="1"/>
</dbReference>
<organism evidence="1 2">
    <name type="scientific">Candidozyma auris</name>
    <name type="common">Yeast</name>
    <name type="synonym">Candida auris</name>
    <dbReference type="NCBI Taxonomy" id="498019"/>
    <lineage>
        <taxon>Eukaryota</taxon>
        <taxon>Fungi</taxon>
        <taxon>Dikarya</taxon>
        <taxon>Ascomycota</taxon>
        <taxon>Saccharomycotina</taxon>
        <taxon>Pichiomycetes</taxon>
        <taxon>Metschnikowiaceae</taxon>
        <taxon>Candidozyma</taxon>
    </lineage>
</organism>
<dbReference type="GO" id="GO:0004721">
    <property type="term" value="F:phosphoprotein phosphatase activity"/>
    <property type="evidence" value="ECO:0007669"/>
    <property type="project" value="InterPro"/>
</dbReference>
<accession>A0A0L0P2P0</accession>